<feature type="domain" description="HTH marR-type" evidence="4">
    <location>
        <begin position="7"/>
        <end position="151"/>
    </location>
</feature>
<dbReference type="SUPFAM" id="SSF46785">
    <property type="entry name" value="Winged helix' DNA-binding domain"/>
    <property type="match status" value="1"/>
</dbReference>
<dbReference type="SMART" id="SM00347">
    <property type="entry name" value="HTH_MARR"/>
    <property type="match status" value="1"/>
</dbReference>
<evidence type="ECO:0000256" key="2">
    <source>
        <dbReference type="ARBA" id="ARBA00023125"/>
    </source>
</evidence>
<gene>
    <name evidence="5" type="ORF">J6TS1_39580</name>
</gene>
<dbReference type="Proteomes" id="UP000680670">
    <property type="component" value="Unassembled WGS sequence"/>
</dbReference>
<reference evidence="5 6" key="1">
    <citation type="submission" date="2021-03" db="EMBL/GenBank/DDBJ databases">
        <title>Antimicrobial resistance genes in bacteria isolated from Japanese honey, and their potential for conferring macrolide and lincosamide resistance in the American foulbrood pathogen Paenibacillus larvae.</title>
        <authorList>
            <person name="Okamoto M."/>
            <person name="Kumagai M."/>
            <person name="Kanamori H."/>
            <person name="Takamatsu D."/>
        </authorList>
    </citation>
    <scope>NUCLEOTIDE SEQUENCE [LARGE SCALE GENOMIC DNA]</scope>
    <source>
        <strain evidence="5 6">J6TS1</strain>
    </source>
</reference>
<keyword evidence="6" id="KW-1185">Reference proteome</keyword>
<organism evidence="5 6">
    <name type="scientific">Siminovitchia terrae</name>
    <name type="common">Bacillus terrae</name>
    <dbReference type="NCBI Taxonomy" id="1914933"/>
    <lineage>
        <taxon>Bacteria</taxon>
        <taxon>Bacillati</taxon>
        <taxon>Bacillota</taxon>
        <taxon>Bacilli</taxon>
        <taxon>Bacillales</taxon>
        <taxon>Bacillaceae</taxon>
        <taxon>Siminovitchia</taxon>
    </lineage>
</organism>
<keyword evidence="1" id="KW-0805">Transcription regulation</keyword>
<dbReference type="Gene3D" id="1.10.10.10">
    <property type="entry name" value="Winged helix-like DNA-binding domain superfamily/Winged helix DNA-binding domain"/>
    <property type="match status" value="1"/>
</dbReference>
<evidence type="ECO:0000256" key="1">
    <source>
        <dbReference type="ARBA" id="ARBA00023015"/>
    </source>
</evidence>
<dbReference type="PROSITE" id="PS50995">
    <property type="entry name" value="HTH_MARR_2"/>
    <property type="match status" value="1"/>
</dbReference>
<proteinExistence type="predicted"/>
<dbReference type="InterPro" id="IPR000835">
    <property type="entry name" value="HTH_MarR-typ"/>
</dbReference>
<keyword evidence="3" id="KW-0804">Transcription</keyword>
<evidence type="ECO:0000313" key="5">
    <source>
        <dbReference type="EMBL" id="GIN98088.1"/>
    </source>
</evidence>
<dbReference type="InterPro" id="IPR052067">
    <property type="entry name" value="Metal_resp_HTH_trans_reg"/>
</dbReference>
<comment type="caution">
    <text evidence="5">The sequence shown here is derived from an EMBL/GenBank/DDBJ whole genome shotgun (WGS) entry which is preliminary data.</text>
</comment>
<dbReference type="InterPro" id="IPR036388">
    <property type="entry name" value="WH-like_DNA-bd_sf"/>
</dbReference>
<dbReference type="PANTHER" id="PTHR35790:SF4">
    <property type="entry name" value="HTH-TYPE TRANSCRIPTIONAL REGULATOR PCHR"/>
    <property type="match status" value="1"/>
</dbReference>
<evidence type="ECO:0000259" key="4">
    <source>
        <dbReference type="PROSITE" id="PS50995"/>
    </source>
</evidence>
<dbReference type="InterPro" id="IPR036390">
    <property type="entry name" value="WH_DNA-bd_sf"/>
</dbReference>
<evidence type="ECO:0000256" key="3">
    <source>
        <dbReference type="ARBA" id="ARBA00023163"/>
    </source>
</evidence>
<evidence type="ECO:0000313" key="6">
    <source>
        <dbReference type="Proteomes" id="UP000680670"/>
    </source>
</evidence>
<accession>A0ABQ4L1C4</accession>
<protein>
    <recommendedName>
        <fullName evidence="4">HTH marR-type domain-containing protein</fullName>
    </recommendedName>
</protein>
<dbReference type="Gene3D" id="6.10.140.1680">
    <property type="match status" value="1"/>
</dbReference>
<name>A0ABQ4L1C4_SIMTE</name>
<dbReference type="PANTHER" id="PTHR35790">
    <property type="entry name" value="HTH-TYPE TRANSCRIPTIONAL REGULATOR PCHR"/>
    <property type="match status" value="1"/>
</dbReference>
<keyword evidence="2" id="KW-0238">DNA-binding</keyword>
<sequence>MDKINKKEEALEALQNLITEREAAQKRRRVNKSGQEEALVLGWTLTQLHIVAIIKEKGMANNTSLSESLRLSKPAITKAVRKLLQHNILVKTQQEDNKKEVYYLLTESGEELALIHDRLHEQARNRYLRILDNFNTVELETIIKFLKAITENMKHH</sequence>
<dbReference type="EMBL" id="BORJ01000012">
    <property type="protein sequence ID" value="GIN98088.1"/>
    <property type="molecule type" value="Genomic_DNA"/>
</dbReference>
<dbReference type="Pfam" id="PF01047">
    <property type="entry name" value="MarR"/>
    <property type="match status" value="1"/>
</dbReference>
<dbReference type="RefSeq" id="WP_213021220.1">
    <property type="nucleotide sequence ID" value="NZ_BORJ01000012.1"/>
</dbReference>